<dbReference type="EMBL" id="CP002379">
    <property type="protein sequence ID" value="ADX71317.1"/>
    <property type="molecule type" value="Genomic_DNA"/>
</dbReference>
<organism evidence="2 3">
    <name type="scientific">Pseudarthrobacter phenanthrenivorans (strain DSM 18606 / JCM 16027 / LMG 23796 / Sphe3)</name>
    <name type="common">Arthrobacter phenanthrenivorans</name>
    <dbReference type="NCBI Taxonomy" id="930171"/>
    <lineage>
        <taxon>Bacteria</taxon>
        <taxon>Bacillati</taxon>
        <taxon>Actinomycetota</taxon>
        <taxon>Actinomycetes</taxon>
        <taxon>Micrococcales</taxon>
        <taxon>Micrococcaceae</taxon>
        <taxon>Pseudarthrobacter</taxon>
    </lineage>
</organism>
<dbReference type="HOGENOM" id="CLU_2056510_0_0_11"/>
<gene>
    <name evidence="2" type="ordered locus">Asphe3_00980</name>
</gene>
<dbReference type="eggNOG" id="COG5592">
    <property type="taxonomic scope" value="Bacteria"/>
</dbReference>
<sequence length="119" mass="13321">MEDHVPNGSEEVEHDDIVKLMKQLEKAEPADPAFMETVNELESQLTHHANDGESEQFPKLCAHLPREKLVELGEKVEKAKKLAPTRPQQRPAFRAVPQDCWARRRDGGPPPGQTAAPPD</sequence>
<reference evidence="2 3" key="1">
    <citation type="journal article" date="2011" name="Stand. Genomic Sci.">
        <title>Complete genome sequence of Arthrobacter phenanthrenivorans type strain (Sphe3).</title>
        <authorList>
            <person name="Kallimanis A."/>
            <person name="Labutti K.M."/>
            <person name="Lapidus A."/>
            <person name="Clum A."/>
            <person name="Lykidis A."/>
            <person name="Mavromatis K."/>
            <person name="Pagani I."/>
            <person name="Liolios K."/>
            <person name="Ivanova N."/>
            <person name="Goodwin L."/>
            <person name="Pitluck S."/>
            <person name="Chen A."/>
            <person name="Palaniappan K."/>
            <person name="Markowitz V."/>
            <person name="Bristow J."/>
            <person name="Velentzas A.D."/>
            <person name="Perisynakis A."/>
            <person name="Ouzounis C.C."/>
            <person name="Kyrpides N.C."/>
            <person name="Koukkou A.I."/>
            <person name="Drainas C."/>
        </authorList>
    </citation>
    <scope>NUCLEOTIDE SEQUENCE [LARGE SCALE GENOMIC DNA]</scope>
    <source>
        <strain evidence="3">DSM 18606 / JCM 16027 / LMG 23796 / Sphe3</strain>
    </source>
</reference>
<dbReference type="PANTHER" id="PTHR35585">
    <property type="entry name" value="HHE DOMAIN PROTEIN (AFU_ORTHOLOGUE AFUA_4G00730)"/>
    <property type="match status" value="1"/>
</dbReference>
<feature type="region of interest" description="Disordered" evidence="1">
    <location>
        <begin position="80"/>
        <end position="119"/>
    </location>
</feature>
<dbReference type="AlphaFoldDB" id="F0M5I5"/>
<name>F0M5I5_PSEPM</name>
<dbReference type="KEGG" id="apn:Asphe3_00980"/>
<accession>F0M5I5</accession>
<evidence type="ECO:0000313" key="3">
    <source>
        <dbReference type="Proteomes" id="UP000008639"/>
    </source>
</evidence>
<evidence type="ECO:0000313" key="2">
    <source>
        <dbReference type="EMBL" id="ADX71317.1"/>
    </source>
</evidence>
<evidence type="ECO:0000256" key="1">
    <source>
        <dbReference type="SAM" id="MobiDB-lite"/>
    </source>
</evidence>
<dbReference type="PANTHER" id="PTHR35585:SF1">
    <property type="entry name" value="HHE DOMAIN PROTEIN (AFU_ORTHOLOGUE AFUA_4G00730)"/>
    <property type="match status" value="1"/>
</dbReference>
<feature type="compositionally biased region" description="Pro residues" evidence="1">
    <location>
        <begin position="108"/>
        <end position="119"/>
    </location>
</feature>
<protein>
    <recommendedName>
        <fullName evidence="4">Hemerythrin-like domain-containing protein</fullName>
    </recommendedName>
</protein>
<dbReference type="Proteomes" id="UP000008639">
    <property type="component" value="Chromosome"/>
</dbReference>
<evidence type="ECO:0008006" key="4">
    <source>
        <dbReference type="Google" id="ProtNLM"/>
    </source>
</evidence>
<dbReference type="STRING" id="930171.Asphe3_00980"/>
<proteinExistence type="predicted"/>